<dbReference type="SMART" id="SM00006">
    <property type="entry name" value="A4_EXTRA"/>
    <property type="match status" value="1"/>
</dbReference>
<dbReference type="Proteomes" id="UP000729913">
    <property type="component" value="Unassembled WGS sequence"/>
</dbReference>
<feature type="disulfide bond" evidence="8">
    <location>
        <begin position="152"/>
        <end position="182"/>
    </location>
</feature>
<accession>A0A8J5R9A9</accession>
<feature type="chain" id="PRO_5035268604" description="Beta-amyloid-like protein" evidence="11">
    <location>
        <begin position="24"/>
        <end position="657"/>
    </location>
</feature>
<comment type="subcellular location">
    <subcellularLocation>
        <location evidence="1">Membrane</location>
        <topology evidence="1">Single-pass type I membrane protein</topology>
    </subcellularLocation>
</comment>
<feature type="domain" description="E1" evidence="12">
    <location>
        <begin position="35"/>
        <end position="197"/>
    </location>
</feature>
<evidence type="ECO:0000256" key="11">
    <source>
        <dbReference type="SAM" id="SignalP"/>
    </source>
</evidence>
<feature type="disulfide bond" evidence="8">
    <location>
        <begin position="141"/>
        <end position="195"/>
    </location>
</feature>
<dbReference type="PANTHER" id="PTHR23103:SF15">
    <property type="entry name" value="AMYLOID-BETA-LIKE PROTEIN"/>
    <property type="match status" value="1"/>
</dbReference>
<dbReference type="GO" id="GO:0046914">
    <property type="term" value="F:transition metal ion binding"/>
    <property type="evidence" value="ECO:0007669"/>
    <property type="project" value="InterPro"/>
</dbReference>
<dbReference type="PROSITE" id="PS51869">
    <property type="entry name" value="APP_E1"/>
    <property type="match status" value="1"/>
</dbReference>
<evidence type="ECO:0000259" key="13">
    <source>
        <dbReference type="PROSITE" id="PS51870"/>
    </source>
</evidence>
<dbReference type="GO" id="GO:0016020">
    <property type="term" value="C:membrane"/>
    <property type="evidence" value="ECO:0007669"/>
    <property type="project" value="UniProtKB-SubCell"/>
</dbReference>
<organism evidence="14 15">
    <name type="scientific">Cotesia typhae</name>
    <dbReference type="NCBI Taxonomy" id="2053667"/>
    <lineage>
        <taxon>Eukaryota</taxon>
        <taxon>Metazoa</taxon>
        <taxon>Ecdysozoa</taxon>
        <taxon>Arthropoda</taxon>
        <taxon>Hexapoda</taxon>
        <taxon>Insecta</taxon>
        <taxon>Pterygota</taxon>
        <taxon>Neoptera</taxon>
        <taxon>Endopterygota</taxon>
        <taxon>Hymenoptera</taxon>
        <taxon>Apocrita</taxon>
        <taxon>Ichneumonoidea</taxon>
        <taxon>Braconidae</taxon>
        <taxon>Microgastrinae</taxon>
        <taxon>Cotesia</taxon>
    </lineage>
</organism>
<reference evidence="14" key="2">
    <citation type="submission" date="2021-04" db="EMBL/GenBank/DDBJ databases">
        <title>Genome-wide patterns of bracovirus chromosomal integration into multiple host tissues during parasitism.</title>
        <authorList>
            <person name="Chebbi M.A.C."/>
        </authorList>
    </citation>
    <scope>NUCLEOTIDE SEQUENCE</scope>
    <source>
        <tissue evidence="14">Whole body</tissue>
    </source>
</reference>
<dbReference type="InterPro" id="IPR011178">
    <property type="entry name" value="Amyloid_glyco_Cu-bd"/>
</dbReference>
<comment type="caution">
    <text evidence="8">Lacks conserved residue(s) required for the propagation of feature annotation.</text>
</comment>
<evidence type="ECO:0000256" key="10">
    <source>
        <dbReference type="SAM" id="Phobius"/>
    </source>
</evidence>
<feature type="region of interest" description="GFLD subdomain" evidence="8">
    <location>
        <begin position="35"/>
        <end position="131"/>
    </location>
</feature>
<comment type="caution">
    <text evidence="14">The sequence shown here is derived from an EMBL/GenBank/DDBJ whole genome shotgun (WGS) entry which is preliminary data.</text>
</comment>
<dbReference type="InterPro" id="IPR008154">
    <property type="entry name" value="Amyloid_glyco_extra"/>
</dbReference>
<dbReference type="PROSITE" id="PS00320">
    <property type="entry name" value="APP_INTRA"/>
    <property type="match status" value="1"/>
</dbReference>
<feature type="compositionally biased region" description="Low complexity" evidence="9">
    <location>
        <begin position="303"/>
        <end position="317"/>
    </location>
</feature>
<dbReference type="PROSITE" id="PS00319">
    <property type="entry name" value="APP_CUBD"/>
    <property type="match status" value="1"/>
</dbReference>
<keyword evidence="5 10" id="KW-0472">Membrane</keyword>
<keyword evidence="3 11" id="KW-0732">Signal</keyword>
<evidence type="ECO:0000256" key="3">
    <source>
        <dbReference type="ARBA" id="ARBA00022729"/>
    </source>
</evidence>
<feature type="disulfide bond" evidence="8">
    <location>
        <begin position="166"/>
        <end position="194"/>
    </location>
</feature>
<evidence type="ECO:0000313" key="15">
    <source>
        <dbReference type="Proteomes" id="UP000729913"/>
    </source>
</evidence>
<dbReference type="InterPro" id="IPR019543">
    <property type="entry name" value="APP_amyloid_C"/>
</dbReference>
<dbReference type="GO" id="GO:0043005">
    <property type="term" value="C:neuron projection"/>
    <property type="evidence" value="ECO:0007669"/>
    <property type="project" value="TreeGrafter"/>
</dbReference>
<evidence type="ECO:0000313" key="14">
    <source>
        <dbReference type="EMBL" id="KAG8034734.1"/>
    </source>
</evidence>
<keyword evidence="7" id="KW-0325">Glycoprotein</keyword>
<keyword evidence="6 8" id="KW-1015">Disulfide bond</keyword>
<dbReference type="GO" id="GO:0007417">
    <property type="term" value="P:central nervous system development"/>
    <property type="evidence" value="ECO:0007669"/>
    <property type="project" value="TreeGrafter"/>
</dbReference>
<dbReference type="Pfam" id="PF12924">
    <property type="entry name" value="APP_Cu_bd"/>
    <property type="match status" value="1"/>
</dbReference>
<evidence type="ECO:0000256" key="8">
    <source>
        <dbReference type="PROSITE-ProRule" id="PRU01217"/>
    </source>
</evidence>
<protein>
    <recommendedName>
        <fullName evidence="16">Beta-amyloid-like protein</fullName>
    </recommendedName>
</protein>
<evidence type="ECO:0000259" key="12">
    <source>
        <dbReference type="PROSITE" id="PS51869"/>
    </source>
</evidence>
<dbReference type="Pfam" id="PF10515">
    <property type="entry name" value="APP_amyloid"/>
    <property type="match status" value="1"/>
</dbReference>
<dbReference type="PANTHER" id="PTHR23103">
    <property type="entry name" value="ALZHEIMER'S DISEASE BETA-AMYLOID RELATED"/>
    <property type="match status" value="1"/>
</dbReference>
<dbReference type="AlphaFoldDB" id="A0A8J5R9A9"/>
<dbReference type="PROSITE" id="PS51870">
    <property type="entry name" value="APP_E2"/>
    <property type="match status" value="1"/>
</dbReference>
<reference evidence="14" key="1">
    <citation type="submission" date="2020-03" db="EMBL/GenBank/DDBJ databases">
        <authorList>
            <person name="Chebbi M.A."/>
            <person name="Drezen J.M."/>
        </authorList>
    </citation>
    <scope>NUCLEOTIDE SEQUENCE</scope>
    <source>
        <tissue evidence="14">Whole body</tissue>
    </source>
</reference>
<feature type="region of interest" description="Disordered" evidence="9">
    <location>
        <begin position="210"/>
        <end position="329"/>
    </location>
</feature>
<evidence type="ECO:0000256" key="4">
    <source>
        <dbReference type="ARBA" id="ARBA00022989"/>
    </source>
</evidence>
<dbReference type="EMBL" id="JAAOIC020000067">
    <property type="protein sequence ID" value="KAG8034734.1"/>
    <property type="molecule type" value="Genomic_DNA"/>
</dbReference>
<keyword evidence="4 10" id="KW-1133">Transmembrane helix</keyword>
<dbReference type="Pfam" id="PF12925">
    <property type="entry name" value="APP_E2"/>
    <property type="match status" value="1"/>
</dbReference>
<feature type="compositionally biased region" description="Polar residues" evidence="9">
    <location>
        <begin position="278"/>
        <end position="292"/>
    </location>
</feature>
<proteinExistence type="inferred from homology"/>
<evidence type="ECO:0000256" key="5">
    <source>
        <dbReference type="ARBA" id="ARBA00023136"/>
    </source>
</evidence>
<keyword evidence="2 10" id="KW-0812">Transmembrane</keyword>
<evidence type="ECO:0000256" key="1">
    <source>
        <dbReference type="ARBA" id="ARBA00004479"/>
    </source>
</evidence>
<dbReference type="GO" id="GO:0008201">
    <property type="term" value="F:heparin binding"/>
    <property type="evidence" value="ECO:0007669"/>
    <property type="project" value="UniProtKB-UniRule"/>
</dbReference>
<gene>
    <name evidence="14" type="ORF">G9C98_007810</name>
</gene>
<evidence type="ECO:0000256" key="7">
    <source>
        <dbReference type="ARBA" id="ARBA00023180"/>
    </source>
</evidence>
<feature type="compositionally biased region" description="Acidic residues" evidence="9">
    <location>
        <begin position="219"/>
        <end position="277"/>
    </location>
</feature>
<dbReference type="InterPro" id="IPR008155">
    <property type="entry name" value="Amyloid_glyco"/>
</dbReference>
<dbReference type="Pfam" id="PF02177">
    <property type="entry name" value="APP_N"/>
    <property type="match status" value="1"/>
</dbReference>
<keyword evidence="15" id="KW-1185">Reference proteome</keyword>
<evidence type="ECO:0008006" key="16">
    <source>
        <dbReference type="Google" id="ProtNLM"/>
    </source>
</evidence>
<feature type="signal peptide" evidence="11">
    <location>
        <begin position="1"/>
        <end position="23"/>
    </location>
</feature>
<dbReference type="InterPro" id="IPR024329">
    <property type="entry name" value="Amyloid_glyco_E2_domain"/>
</dbReference>
<comment type="similarity">
    <text evidence="8">Belongs to the APP family.</text>
</comment>
<dbReference type="InterPro" id="IPR019744">
    <property type="entry name" value="APP_CUBD_CS"/>
</dbReference>
<evidence type="ECO:0000256" key="2">
    <source>
        <dbReference type="ARBA" id="ARBA00022692"/>
    </source>
</evidence>
<dbReference type="OrthoDB" id="6147836at2759"/>
<feature type="domain" description="E2" evidence="13">
    <location>
        <begin position="319"/>
        <end position="517"/>
    </location>
</feature>
<evidence type="ECO:0000256" key="9">
    <source>
        <dbReference type="SAM" id="MobiDB-lite"/>
    </source>
</evidence>
<feature type="disulfide bond" evidence="8">
    <location>
        <begin position="107"/>
        <end position="114"/>
    </location>
</feature>
<feature type="transmembrane region" description="Helical" evidence="10">
    <location>
        <begin position="588"/>
        <end position="610"/>
    </location>
</feature>
<dbReference type="InterPro" id="IPR015849">
    <property type="entry name" value="Amyloid_glyco_heparin-bd"/>
</dbReference>
<feature type="region of interest" description="CuBD subdomain" evidence="8">
    <location>
        <begin position="139"/>
        <end position="197"/>
    </location>
</feature>
<dbReference type="GO" id="GO:0007409">
    <property type="term" value="P:axonogenesis"/>
    <property type="evidence" value="ECO:0007669"/>
    <property type="project" value="TreeGrafter"/>
</dbReference>
<name>A0A8J5R9A9_9HYME</name>
<dbReference type="InterPro" id="IPR019745">
    <property type="entry name" value="Amyloid_glyco_intracell_CS"/>
</dbReference>
<dbReference type="GO" id="GO:0043025">
    <property type="term" value="C:neuronal cell body"/>
    <property type="evidence" value="ECO:0007669"/>
    <property type="project" value="TreeGrafter"/>
</dbReference>
<evidence type="ECO:0000256" key="6">
    <source>
        <dbReference type="ARBA" id="ARBA00023157"/>
    </source>
</evidence>
<sequence>MSVRMINICLTAIIGLLVAQTQAVSERLELAPVGGRSEPQVATLCEASETYLAQHMGEQGRWVSSTDTKSCMTDKLEILEYCKKAYPKRDITNIVESSHYVRVGGWCKPGRTKCKLSRWVKPYRCLEGPFQSDALLVPEGCLFDHLHNHTKCWESHRWNSTAADTCRERNMNLRSFAMLLPCGISLFSGVEFVCCPKHLKENVKPKKPIDLPIVKGTEDDLDEDEDDLDDDDDIDSDGDSNSEADNDDDDSDGDLEDVLSDQAYEDESDEAYLDDYDTTTANIKPSTTVSTTEKSKQEPTAMPVPVSSSSQSPSQPQGTPDPYLTHFDPRSEHQSYKQAQMRLEEVHKEKVTKVMKDWSDLEERYQDIRARDPVAADAFKRWMTARFQETVAALEASGAAEKHQLSAMHQQRVQEAVKQRNEEAMSCYTAALNETPPNMHRIQKCLQKLLRALHKDRHHTIAHYKHLLDSSLEQAQREKPATLEHLAEIDRITNQSLLMLERYPELSAKIGRLMDDYVLALRSKDETPGLLLAMTREAEAAILDKYQADVASKQQEKEHQKQLDRERKEQRKGYSVRREIYHRESRSVYFTLAFAGIALMAAAIVGIAVFKRRSARSPHSQGFIEVDQAATPEERHVANMQINGYENPTYKYFEVKE</sequence>